<evidence type="ECO:0000313" key="3">
    <source>
        <dbReference type="Proteomes" id="UP000556436"/>
    </source>
</evidence>
<proteinExistence type="predicted"/>
<name>A0A7W7PGZ0_STRNE</name>
<organism evidence="2 3">
    <name type="scientific">Streptomyces netropsis</name>
    <name type="common">Streptoverticillium netropsis</name>
    <dbReference type="NCBI Taxonomy" id="55404"/>
    <lineage>
        <taxon>Bacteria</taxon>
        <taxon>Bacillati</taxon>
        <taxon>Actinomycetota</taxon>
        <taxon>Actinomycetes</taxon>
        <taxon>Kitasatosporales</taxon>
        <taxon>Streptomycetaceae</taxon>
        <taxon>Streptomyces</taxon>
    </lineage>
</organism>
<evidence type="ECO:0000313" key="2">
    <source>
        <dbReference type="EMBL" id="MBB4890496.1"/>
    </source>
</evidence>
<protein>
    <submittedName>
        <fullName evidence="2">Uncharacterized protein</fullName>
    </submittedName>
</protein>
<gene>
    <name evidence="2" type="ORF">FHS38_006581</name>
</gene>
<sequence length="64" mass="6811">MGERDLAVGLSLLLAAGGALVLREMIGPYAAFAIVASPVVAGTAGPTIARRLAVRRLRRWLRRL</sequence>
<keyword evidence="1" id="KW-1133">Transmembrane helix</keyword>
<accession>A0A7W7PGZ0</accession>
<dbReference type="RefSeq" id="WP_184739708.1">
    <property type="nucleotide sequence ID" value="NZ_BMRW01000017.1"/>
</dbReference>
<evidence type="ECO:0000256" key="1">
    <source>
        <dbReference type="SAM" id="Phobius"/>
    </source>
</evidence>
<feature type="transmembrane region" description="Helical" evidence="1">
    <location>
        <begin position="29"/>
        <end position="49"/>
    </location>
</feature>
<dbReference type="EMBL" id="JACHJG010000019">
    <property type="protein sequence ID" value="MBB4890496.1"/>
    <property type="molecule type" value="Genomic_DNA"/>
</dbReference>
<keyword evidence="3" id="KW-1185">Reference proteome</keyword>
<keyword evidence="1" id="KW-0812">Transmembrane</keyword>
<reference evidence="2 3" key="1">
    <citation type="submission" date="2020-08" db="EMBL/GenBank/DDBJ databases">
        <title>Genomic Encyclopedia of Type Strains, Phase III (KMG-III): the genomes of soil and plant-associated and newly described type strains.</title>
        <authorList>
            <person name="Whitman W."/>
        </authorList>
    </citation>
    <scope>NUCLEOTIDE SEQUENCE [LARGE SCALE GENOMIC DNA]</scope>
    <source>
        <strain evidence="2 3">CECT 3265</strain>
    </source>
</reference>
<comment type="caution">
    <text evidence="2">The sequence shown here is derived from an EMBL/GenBank/DDBJ whole genome shotgun (WGS) entry which is preliminary data.</text>
</comment>
<dbReference type="AlphaFoldDB" id="A0A7W7PGZ0"/>
<keyword evidence="1" id="KW-0472">Membrane</keyword>
<dbReference type="Proteomes" id="UP000556436">
    <property type="component" value="Unassembled WGS sequence"/>
</dbReference>